<sequence>MFSFTYHSLSFENIEGQGYDGASNMHGKWNSLQALFLIDCQYAYYTHCIAHHLQLALLAALREVIPVHHFFLKLTSVINIVGTLSKGNDESQAIVVAKIIVIDEHETRKGANPIGILQRIGDTL</sequence>
<proteinExistence type="predicted"/>
<dbReference type="InterPro" id="IPR055298">
    <property type="entry name" value="AtLOH3-like"/>
</dbReference>
<dbReference type="EMBL" id="JAEACU010000004">
    <property type="protein sequence ID" value="KAH7533657.1"/>
    <property type="molecule type" value="Genomic_DNA"/>
</dbReference>
<evidence type="ECO:0008006" key="3">
    <source>
        <dbReference type="Google" id="ProtNLM"/>
    </source>
</evidence>
<name>A0A978VKN8_ZIZJJ</name>
<evidence type="ECO:0000313" key="1">
    <source>
        <dbReference type="EMBL" id="KAH7533657.1"/>
    </source>
</evidence>
<accession>A0A978VKN8</accession>
<protein>
    <recommendedName>
        <fullName evidence="3">Zinc finger MYM-type protein 1-like</fullName>
    </recommendedName>
</protein>
<dbReference type="PANTHER" id="PTHR11697:SF231">
    <property type="entry name" value="TTF-TYPE DOMAIN-CONTAINING PROTEIN"/>
    <property type="match status" value="1"/>
</dbReference>
<evidence type="ECO:0000313" key="2">
    <source>
        <dbReference type="Proteomes" id="UP000813462"/>
    </source>
</evidence>
<reference evidence="1" key="1">
    <citation type="journal article" date="2021" name="Front. Plant Sci.">
        <title>Chromosome-Scale Genome Assembly for Chinese Sour Jujube and Insights Into Its Genome Evolution and Domestication Signature.</title>
        <authorList>
            <person name="Shen L.-Y."/>
            <person name="Luo H."/>
            <person name="Wang X.-L."/>
            <person name="Wang X.-M."/>
            <person name="Qiu X.-J."/>
            <person name="Liu H."/>
            <person name="Zhou S.-S."/>
            <person name="Jia K.-H."/>
            <person name="Nie S."/>
            <person name="Bao Y.-T."/>
            <person name="Zhang R.-G."/>
            <person name="Yun Q.-Z."/>
            <person name="Chai Y.-H."/>
            <person name="Lu J.-Y."/>
            <person name="Li Y."/>
            <person name="Zhao S.-W."/>
            <person name="Mao J.-F."/>
            <person name="Jia S.-G."/>
            <person name="Mao Y.-M."/>
        </authorList>
    </citation>
    <scope>NUCLEOTIDE SEQUENCE</scope>
    <source>
        <strain evidence="1">AT0</strain>
        <tissue evidence="1">Leaf</tissue>
    </source>
</reference>
<gene>
    <name evidence="1" type="ORF">FEM48_Zijuj04G0154900</name>
</gene>
<dbReference type="Proteomes" id="UP000813462">
    <property type="component" value="Unassembled WGS sequence"/>
</dbReference>
<dbReference type="AlphaFoldDB" id="A0A978VKN8"/>
<dbReference type="PANTHER" id="PTHR11697">
    <property type="entry name" value="GENERAL TRANSCRIPTION FACTOR 2-RELATED ZINC FINGER PROTEIN"/>
    <property type="match status" value="1"/>
</dbReference>
<comment type="caution">
    <text evidence="1">The sequence shown here is derived from an EMBL/GenBank/DDBJ whole genome shotgun (WGS) entry which is preliminary data.</text>
</comment>
<organism evidence="1 2">
    <name type="scientific">Ziziphus jujuba var. spinosa</name>
    <dbReference type="NCBI Taxonomy" id="714518"/>
    <lineage>
        <taxon>Eukaryota</taxon>
        <taxon>Viridiplantae</taxon>
        <taxon>Streptophyta</taxon>
        <taxon>Embryophyta</taxon>
        <taxon>Tracheophyta</taxon>
        <taxon>Spermatophyta</taxon>
        <taxon>Magnoliopsida</taxon>
        <taxon>eudicotyledons</taxon>
        <taxon>Gunneridae</taxon>
        <taxon>Pentapetalae</taxon>
        <taxon>rosids</taxon>
        <taxon>fabids</taxon>
        <taxon>Rosales</taxon>
        <taxon>Rhamnaceae</taxon>
        <taxon>Paliureae</taxon>
        <taxon>Ziziphus</taxon>
    </lineage>
</organism>